<dbReference type="RefSeq" id="WP_067901350.1">
    <property type="nucleotide sequence ID" value="NZ_VSFG01000005.1"/>
</dbReference>
<dbReference type="Proteomes" id="UP000323380">
    <property type="component" value="Unassembled WGS sequence"/>
</dbReference>
<evidence type="ECO:0000313" key="2">
    <source>
        <dbReference type="Proteomes" id="UP000323380"/>
    </source>
</evidence>
<comment type="caution">
    <text evidence="1">The sequence shown here is derived from an EMBL/GenBank/DDBJ whole genome shotgun (WGS) entry which is preliminary data.</text>
</comment>
<sequence>MPRDSRELREVLSAAVAELDGRGWLTVVDLGRDGVAVWELYRDEAGTPRGELRWTASWSALPADDAAVDQAVVDAVGPVAHAPPLLVATNAREGRADKALERLGRRYPRAATFTGEHPVDRVLRKVIARQPLTRFYELVALRRRAAGRLELVGCQLFPIGARRGDVGRVRVRCLPSDDRGTVFAVAAYSPDTRFQLVSARAVKLPPGVYDLTAELRRPGLVHFAGLPEGSAFEPERRAWSAIVSAVPERLDRSGVVGHLICAVEVSGPADRVERRLAAAARMVEETAAELAGGLKVSLLSYGPHAHHRNGEDVPVRFDAWAAEPGRALAALHGLAGQGPAPEGYPGAARIECVLAEVAARLEAAPAPGRSALLLVGARPPCPPRSDVSQVLPCPRRNDWRIGLARLRRTGVVLAAVRDRAVRTARADDFPWHELGGGPPVDLDDLDDLGVAGLGAALGLLPKKGGHVPLPLLEPW</sequence>
<dbReference type="AlphaFoldDB" id="A0A5D0NHR0"/>
<gene>
    <name evidence="1" type="ORF">FXF69_23670</name>
</gene>
<accession>A0A5D0NHR0</accession>
<name>A0A5D0NHR0_9ACTN</name>
<protein>
    <submittedName>
        <fullName evidence="1">Uncharacterized protein</fullName>
    </submittedName>
</protein>
<keyword evidence="2" id="KW-1185">Reference proteome</keyword>
<evidence type="ECO:0000313" key="1">
    <source>
        <dbReference type="EMBL" id="TYB43966.1"/>
    </source>
</evidence>
<dbReference type="EMBL" id="VSFG01000005">
    <property type="protein sequence ID" value="TYB43966.1"/>
    <property type="molecule type" value="Genomic_DNA"/>
</dbReference>
<dbReference type="STRING" id="1220554.GCA_001552135_06803"/>
<proteinExistence type="predicted"/>
<reference evidence="1 2" key="1">
    <citation type="submission" date="2019-08" db="EMBL/GenBank/DDBJ databases">
        <title>Actinomadura sp. nov. CYP1-5 isolated from mountain soil.</title>
        <authorList>
            <person name="Songsumanus A."/>
            <person name="Kuncharoen N."/>
            <person name="Kudo T."/>
            <person name="Yuki M."/>
            <person name="Igarashi Y."/>
            <person name="Tanasupawat S."/>
        </authorList>
    </citation>
    <scope>NUCLEOTIDE SEQUENCE [LARGE SCALE GENOMIC DNA]</scope>
    <source>
        <strain evidence="1 2">JCM 14158</strain>
    </source>
</reference>
<organism evidence="1 2">
    <name type="scientific">Actinomadura chibensis</name>
    <dbReference type="NCBI Taxonomy" id="392828"/>
    <lineage>
        <taxon>Bacteria</taxon>
        <taxon>Bacillati</taxon>
        <taxon>Actinomycetota</taxon>
        <taxon>Actinomycetes</taxon>
        <taxon>Streptosporangiales</taxon>
        <taxon>Thermomonosporaceae</taxon>
        <taxon>Actinomadura</taxon>
    </lineage>
</organism>